<proteinExistence type="predicted"/>
<dbReference type="RefSeq" id="XP_062800834.1">
    <property type="nucleotide sequence ID" value="XM_062940631.1"/>
</dbReference>
<gene>
    <name evidence="2" type="ORF">QC764_0070030</name>
</gene>
<feature type="region of interest" description="Disordered" evidence="1">
    <location>
        <begin position="89"/>
        <end position="154"/>
    </location>
</feature>
<feature type="compositionally biased region" description="Polar residues" evidence="1">
    <location>
        <begin position="101"/>
        <end position="113"/>
    </location>
</feature>
<name>A0ABR0IB62_9PEZI</name>
<evidence type="ECO:0000313" key="3">
    <source>
        <dbReference type="Proteomes" id="UP001323617"/>
    </source>
</evidence>
<evidence type="ECO:0000313" key="2">
    <source>
        <dbReference type="EMBL" id="KAK4677364.1"/>
    </source>
</evidence>
<comment type="caution">
    <text evidence="2">The sequence shown here is derived from an EMBL/GenBank/DDBJ whole genome shotgun (WGS) entry which is preliminary data.</text>
</comment>
<organism evidence="2 3">
    <name type="scientific">Podospora pseudoanserina</name>
    <dbReference type="NCBI Taxonomy" id="2609844"/>
    <lineage>
        <taxon>Eukaryota</taxon>
        <taxon>Fungi</taxon>
        <taxon>Dikarya</taxon>
        <taxon>Ascomycota</taxon>
        <taxon>Pezizomycotina</taxon>
        <taxon>Sordariomycetes</taxon>
        <taxon>Sordariomycetidae</taxon>
        <taxon>Sordariales</taxon>
        <taxon>Podosporaceae</taxon>
        <taxon>Podospora</taxon>
    </lineage>
</organism>
<protein>
    <submittedName>
        <fullName evidence="2">Uncharacterized protein</fullName>
    </submittedName>
</protein>
<sequence>MQIKCARTARFCRYYARLRSAARQPDGTNTHRTAMVTATGTATAAASVAVFIEKPDVTTSIMFGAPSINVVVPEKGDIMFGMDKMEYVMGEMQPKKDDNSEQTSPEPFSSVHPSSAGHDRSNRRLHWQTLEQRVRELKPRATQGRPGNRQRVRK</sequence>
<dbReference type="Proteomes" id="UP001323617">
    <property type="component" value="Unassembled WGS sequence"/>
</dbReference>
<dbReference type="GeneID" id="87961270"/>
<accession>A0ABR0IB62</accession>
<evidence type="ECO:0000256" key="1">
    <source>
        <dbReference type="SAM" id="MobiDB-lite"/>
    </source>
</evidence>
<keyword evidence="3" id="KW-1185">Reference proteome</keyword>
<dbReference type="EMBL" id="JAFFHC010000004">
    <property type="protein sequence ID" value="KAK4677364.1"/>
    <property type="molecule type" value="Genomic_DNA"/>
</dbReference>
<reference evidence="2 3" key="1">
    <citation type="journal article" date="2023" name="bioRxiv">
        <title>High-quality genome assemblies of four members of thePodospora anserinaspecies complex.</title>
        <authorList>
            <person name="Ament-Velasquez S.L."/>
            <person name="Vogan A.A."/>
            <person name="Wallerman O."/>
            <person name="Hartmann F."/>
            <person name="Gautier V."/>
            <person name="Silar P."/>
            <person name="Giraud T."/>
            <person name="Johannesson H."/>
        </authorList>
    </citation>
    <scope>NUCLEOTIDE SEQUENCE [LARGE SCALE GENOMIC DNA]</scope>
    <source>
        <strain evidence="2 3">CBS 124.78</strain>
    </source>
</reference>